<feature type="domain" description="GTA TIM-barrel-like" evidence="1">
    <location>
        <begin position="438"/>
        <end position="737"/>
    </location>
</feature>
<dbReference type="Pfam" id="PF23666">
    <property type="entry name" value="Rcc01698_C"/>
    <property type="match status" value="1"/>
</dbReference>
<evidence type="ECO:0000313" key="4">
    <source>
        <dbReference type="EMBL" id="SEF69344.1"/>
    </source>
</evidence>
<organism evidence="4 5">
    <name type="scientific">Bosea lathyri</name>
    <dbReference type="NCBI Taxonomy" id="1036778"/>
    <lineage>
        <taxon>Bacteria</taxon>
        <taxon>Pseudomonadati</taxon>
        <taxon>Pseudomonadota</taxon>
        <taxon>Alphaproteobacteria</taxon>
        <taxon>Hyphomicrobiales</taxon>
        <taxon>Boseaceae</taxon>
        <taxon>Bosea</taxon>
    </lineage>
</organism>
<accession>A0A1H5U2L8</accession>
<keyword evidence="5" id="KW-1185">Reference proteome</keyword>
<feature type="domain" description="Rcc01698-like C-terminal" evidence="3">
    <location>
        <begin position="1049"/>
        <end position="1147"/>
    </location>
</feature>
<dbReference type="Proteomes" id="UP000236743">
    <property type="component" value="Unassembled WGS sequence"/>
</dbReference>
<proteinExistence type="predicted"/>
<dbReference type="RefSeq" id="WP_103871176.1">
    <property type="nucleotide sequence ID" value="NZ_FNUY01000001.1"/>
</dbReference>
<evidence type="ECO:0000259" key="1">
    <source>
        <dbReference type="Pfam" id="PF13547"/>
    </source>
</evidence>
<dbReference type="OrthoDB" id="8445115at2"/>
<dbReference type="CDD" id="cd19607">
    <property type="entry name" value="GTA_TIM-barrel-like"/>
    <property type="match status" value="1"/>
</dbReference>
<protein>
    <submittedName>
        <fullName evidence="4">Putative phage tail protein</fullName>
    </submittedName>
</protein>
<evidence type="ECO:0000259" key="3">
    <source>
        <dbReference type="Pfam" id="PF23666"/>
    </source>
</evidence>
<dbReference type="EMBL" id="FNUY01000001">
    <property type="protein sequence ID" value="SEF69344.1"/>
    <property type="molecule type" value="Genomic_DNA"/>
</dbReference>
<sequence length="1304" mass="139814">MATLVLQVAGAALGTALGGPIGGMIGQAIGGIAGSQIDQSFLGGGGNRNVEGPRLKEINGLASTEGAAIPRVYGRARLGGQLIWATRFEEEIKVGIKRSKSGGKGGKPQKTYETTYSYYANLAIGLCEGPIAFVRRIWVDGRELDVTTVSMRVHNGHEGQEPDPLIAAKEAGDAPGYRGLAYVVFERFPLADYGNRVPQFAFEVVRAVEGLGGMIRAVTLIPGASEFVYETRAVSHEPEPGVTESQTRHQLYGGADVDTALGHLLALCPSLRRIALVVSWFGDDLRAGNCTVAPRVEIAQKPTTGAEWSVAGLTRSSARVVSEVEGRPAFGGTPSDESVINLIRRLRDDYGLQVVLYPFLMMDIPSGNALPDPETGETGQPHYPWRGRITCDPAPGRPGSAEETSAASTQIAAFIGTVGPADMSALGEQIVCAKPDEWSYRRLVMHSAMLAQAAGGVDSFIIGSEMIGLTQMRGASSYPMVDHLVAIADDIRALVPSTKLTYAADWTEYGAHIRNGGQNVSFPLDPLWASPAISAIGIDFYPPLSDWRDSTDHADAAIARGPSDLAYLRARLNSGEAHEWYYDGDAGRVAQQRQPITDGTYGKSWIFGPKDLPGWWSNLHIERVGGVETAATAFVPGAKPIWLTEIGVPAVDKGANAPNVFPDSKSAESGYPHFSSGARDDLVQARALEAIISGFDPARAGFEASRNPVHPGTGIRMVDPANIFVWSWDARPFPAFPDLNAVWADGANYETGHWINGRIEGTPVDRLVRKVLADFGLPTADEIRIDGFVDGYVLDRPLSARQALEPLGQAFGFDATMSAGKLRFHARGGKVARQLGTDDLLLDRDGRPYELRRAQESELPRELRLGFSDGEEDYRNATARSRRLAGAARREVSVETAIVTRPAEGQRLADQRLQEVWAGRETLEIDLSPRCMDLEPGDVVSLPVDGNDRLFRLTRISDGPSRKASGRAVEPAIYMTAGTRSALRPPHVAPALPGRPMVVPLALPVAHMQPPPLLSVAAFAAPWPGALAIWQADGEGLFEFLRLIEAPSIVGETLTTLPPGPLWRTDRRAVLDVRLRGGVLSAVSAEAALAGANALALLDEAGEVEIVTASQVELIGTQQFRLSGLVRGIGGSEVAAMRSLPPGSRIVVLDGAAVTLTSGLADLRQLLRYRIGPLQHDVGDPSIVEIVAGVSDVALKPLSPVRPTARRVPGGIDFDWVRRTRIDGDSWELAEVPVGEEGERYEVAILDGDEPLRSIATTTAGWTYSTELELADFGTAQAEIALSIVQISAAVGRGHEWRGRVPVR</sequence>
<name>A0A1H5U2L8_9HYPH</name>
<evidence type="ECO:0000313" key="5">
    <source>
        <dbReference type="Proteomes" id="UP000236743"/>
    </source>
</evidence>
<dbReference type="Pfam" id="PF13550">
    <property type="entry name" value="Phage-tail_3"/>
    <property type="match status" value="1"/>
</dbReference>
<dbReference type="InterPro" id="IPR056490">
    <property type="entry name" value="Rcc01698_C"/>
</dbReference>
<reference evidence="4 5" key="1">
    <citation type="submission" date="2016-10" db="EMBL/GenBank/DDBJ databases">
        <authorList>
            <person name="de Groot N.N."/>
        </authorList>
    </citation>
    <scope>NUCLEOTIDE SEQUENCE [LARGE SCALE GENOMIC DNA]</scope>
    <source>
        <strain evidence="4 5">DSM 26656</strain>
    </source>
</reference>
<dbReference type="InterPro" id="IPR017853">
    <property type="entry name" value="GH"/>
</dbReference>
<dbReference type="InterPro" id="IPR032876">
    <property type="entry name" value="J_dom"/>
</dbReference>
<dbReference type="InterPro" id="IPR025195">
    <property type="entry name" value="GTA_TIM_dom"/>
</dbReference>
<dbReference type="Pfam" id="PF13547">
    <property type="entry name" value="GTA_TIM"/>
    <property type="match status" value="1"/>
</dbReference>
<gene>
    <name evidence="4" type="ORF">SAMN04488115_101872</name>
</gene>
<feature type="domain" description="Tip attachment protein J" evidence="2">
    <location>
        <begin position="795"/>
        <end position="958"/>
    </location>
</feature>
<dbReference type="Gene3D" id="3.20.20.80">
    <property type="entry name" value="Glycosidases"/>
    <property type="match status" value="1"/>
</dbReference>
<dbReference type="SUPFAM" id="SSF51445">
    <property type="entry name" value="(Trans)glycosidases"/>
    <property type="match status" value="1"/>
</dbReference>
<evidence type="ECO:0000259" key="2">
    <source>
        <dbReference type="Pfam" id="PF13550"/>
    </source>
</evidence>